<evidence type="ECO:0000259" key="1">
    <source>
        <dbReference type="Pfam" id="PF03559"/>
    </source>
</evidence>
<dbReference type="InterPro" id="IPR005212">
    <property type="entry name" value="EvaA-like"/>
</dbReference>
<proteinExistence type="predicted"/>
<accession>A0A291RLH8</accession>
<sequence length="490" mass="53868">MVAIGPLRSQDRSRSIRVARSAVAGAGAFGSTAQFRRWFGARIDADPTVVTRIDFADLIGWRFQPGTGNLVHDSGKFFAVEGLRVDTTFGAVPHWSQPIINQPETGMLGILVKEFDGVLHCLMQAKMEPGNHNGVQLSPTVQATRSNYTAVHRGRSVPYLDYFSAAPPESVLADVLQSEQGSWFYCKRNRNMVVETTGPVPVRDGFRWLALGQLYELLAQDDLVNMNTRTVLSCLPFSGGGIAAELPGTPGSFRAALVHSLDSARGALHTGAEILGWVTELRSRREVVATRIPLAQVRDWRVGADRIEHPTEAFFDIRAVAVDGCDREVASWTQPMIAPHGLGIVAFLAARLRGVLHVLVNARSEPGFLDFVELAPTVQCAPDTYDHLPPPARPPFLDEVLRAPADRIRFDTVLSEEGGRFFHARNRYLVIEVDAEDLPEADRPGDGPSRYRWMTIDQLVGLMRYSHYVNVQARSLTACLHSLVATGDAA</sequence>
<dbReference type="InterPro" id="IPR038153">
    <property type="entry name" value="EvaA-like_sf"/>
</dbReference>
<name>A0A291RLH8_9NOCA</name>
<dbReference type="AlphaFoldDB" id="A0A291RLH8"/>
<dbReference type="Gene3D" id="3.90.79.40">
    <property type="entry name" value="EvaA sugar 2,3-dehydratase subunit"/>
    <property type="match status" value="2"/>
</dbReference>
<dbReference type="Proteomes" id="UP000221961">
    <property type="component" value="Chromosome"/>
</dbReference>
<dbReference type="KEGG" id="ntp:CRH09_20630"/>
<dbReference type="EMBL" id="CP023778">
    <property type="protein sequence ID" value="ATL68227.1"/>
    <property type="molecule type" value="Genomic_DNA"/>
</dbReference>
<evidence type="ECO:0000313" key="2">
    <source>
        <dbReference type="EMBL" id="ATL68227.1"/>
    </source>
</evidence>
<evidence type="ECO:0000313" key="3">
    <source>
        <dbReference type="Proteomes" id="UP000221961"/>
    </source>
</evidence>
<protein>
    <submittedName>
        <fullName evidence="2">NDP-hexose 2,3-dehydratase</fullName>
    </submittedName>
</protein>
<dbReference type="GeneID" id="88359762"/>
<dbReference type="RefSeq" id="WP_098695328.1">
    <property type="nucleotide sequence ID" value="NZ_CP023778.1"/>
</dbReference>
<dbReference type="Pfam" id="PF03559">
    <property type="entry name" value="Hexose_dehydrat"/>
    <property type="match status" value="2"/>
</dbReference>
<organism evidence="2 3">
    <name type="scientific">Nocardia terpenica</name>
    <dbReference type="NCBI Taxonomy" id="455432"/>
    <lineage>
        <taxon>Bacteria</taxon>
        <taxon>Bacillati</taxon>
        <taxon>Actinomycetota</taxon>
        <taxon>Actinomycetes</taxon>
        <taxon>Mycobacteriales</taxon>
        <taxon>Nocardiaceae</taxon>
        <taxon>Nocardia</taxon>
    </lineage>
</organism>
<feature type="domain" description="dTDP-4-dehydro-6-deoxy-alpha-D-glucopyranose 2,3-dehydratase" evidence="1">
    <location>
        <begin position="33"/>
        <end position="235"/>
    </location>
</feature>
<dbReference type="GO" id="GO:0016829">
    <property type="term" value="F:lyase activity"/>
    <property type="evidence" value="ECO:0007669"/>
    <property type="project" value="InterPro"/>
</dbReference>
<reference evidence="2 3" key="1">
    <citation type="submission" date="2017-10" db="EMBL/GenBank/DDBJ databases">
        <title>Comparative genomics between pathogenic Norcardia.</title>
        <authorList>
            <person name="Zeng L."/>
        </authorList>
    </citation>
    <scope>NUCLEOTIDE SEQUENCE [LARGE SCALE GENOMIC DNA]</scope>
    <source>
        <strain evidence="2 3">NC_YFY_NT001</strain>
    </source>
</reference>
<gene>
    <name evidence="2" type="ORF">CRH09_20630</name>
</gene>
<feature type="domain" description="dTDP-4-dehydro-6-deoxy-alpha-D-glucopyranose 2,3-dehydratase" evidence="1">
    <location>
        <begin position="272"/>
        <end position="480"/>
    </location>
</feature>